<comment type="caution">
    <text evidence="1">The sequence shown here is derived from an EMBL/GenBank/DDBJ whole genome shotgun (WGS) entry which is preliminary data.</text>
</comment>
<dbReference type="GO" id="GO:0004180">
    <property type="term" value="F:carboxypeptidase activity"/>
    <property type="evidence" value="ECO:0007669"/>
    <property type="project" value="UniProtKB-KW"/>
</dbReference>
<dbReference type="EMBL" id="QDHA01000026">
    <property type="protein sequence ID" value="RCJ08301.1"/>
    <property type="molecule type" value="Genomic_DNA"/>
</dbReference>
<evidence type="ECO:0000313" key="1">
    <source>
        <dbReference type="EMBL" id="RCJ08301.1"/>
    </source>
</evidence>
<name>A0A367PK63_CUPNE</name>
<keyword evidence="1" id="KW-0645">Protease</keyword>
<dbReference type="RefSeq" id="WP_114132108.1">
    <property type="nucleotide sequence ID" value="NZ_CP068436.1"/>
</dbReference>
<accession>A0A367PK63</accession>
<organism evidence="1 2">
    <name type="scientific">Cupriavidus necator</name>
    <name type="common">Alcaligenes eutrophus</name>
    <name type="synonym">Ralstonia eutropha</name>
    <dbReference type="NCBI Taxonomy" id="106590"/>
    <lineage>
        <taxon>Bacteria</taxon>
        <taxon>Pseudomonadati</taxon>
        <taxon>Pseudomonadota</taxon>
        <taxon>Betaproteobacteria</taxon>
        <taxon>Burkholderiales</taxon>
        <taxon>Burkholderiaceae</taxon>
        <taxon>Cupriavidus</taxon>
    </lineage>
</organism>
<protein>
    <submittedName>
        <fullName evidence="1">Carboxypeptidase regulatory-like domain-containing protein</fullName>
    </submittedName>
</protein>
<reference evidence="1 2" key="1">
    <citation type="submission" date="2018-04" db="EMBL/GenBank/DDBJ databases">
        <title>Cupriavidus necator CR12 genome sequencing and assembly.</title>
        <authorList>
            <person name="Ben Fekih I."/>
            <person name="Mazhar H.S."/>
            <person name="Bello S.K."/>
            <person name="Rensing C."/>
        </authorList>
    </citation>
    <scope>NUCLEOTIDE SEQUENCE [LARGE SCALE GENOMIC DNA]</scope>
    <source>
        <strain evidence="1 2">CR12</strain>
    </source>
</reference>
<dbReference type="Proteomes" id="UP000253501">
    <property type="component" value="Unassembled WGS sequence"/>
</dbReference>
<dbReference type="AlphaFoldDB" id="A0A367PK63"/>
<dbReference type="SUPFAM" id="SSF49452">
    <property type="entry name" value="Starch-binding domain-like"/>
    <property type="match status" value="1"/>
</dbReference>
<proteinExistence type="predicted"/>
<dbReference type="InterPro" id="IPR013784">
    <property type="entry name" value="Carb-bd-like_fold"/>
</dbReference>
<dbReference type="GO" id="GO:0030246">
    <property type="term" value="F:carbohydrate binding"/>
    <property type="evidence" value="ECO:0007669"/>
    <property type="project" value="InterPro"/>
</dbReference>
<dbReference type="Gene3D" id="2.60.40.1120">
    <property type="entry name" value="Carboxypeptidase-like, regulatory domain"/>
    <property type="match status" value="1"/>
</dbReference>
<sequence length="113" mass="12214">MPAPKDADGVRYLTGGVGQDEAAYLRKASGDYSLRLTFTGSGGQYLAGVDMHIYDSRGRQRFAAVSDGPFLFVQLPPGRYRVVASADGKEREQTLVVPAKRGVSSTMRWTPAS</sequence>
<keyword evidence="1" id="KW-0378">Hydrolase</keyword>
<keyword evidence="1" id="KW-0121">Carboxypeptidase</keyword>
<gene>
    <name evidence="1" type="ORF">DDK22_11740</name>
</gene>
<evidence type="ECO:0000313" key="2">
    <source>
        <dbReference type="Proteomes" id="UP000253501"/>
    </source>
</evidence>